<gene>
    <name evidence="1" type="ORF">Ae201684_017055</name>
</gene>
<dbReference type="AlphaFoldDB" id="A0A6G0WC54"/>
<dbReference type="Proteomes" id="UP000481153">
    <property type="component" value="Unassembled WGS sequence"/>
</dbReference>
<proteinExistence type="predicted"/>
<accession>A0A6G0WC54</accession>
<sequence length="157" mass="17745">MCPREDQVKSPSGSKSHQVVKMAKSSTKEDYLAFLDPIFVQARVENLHYIFPLSKEKGIFLAPNYQATKAATLLPNQHWGNQTQLELGTTAGSLELEASLREEAKGKIACREDRIVVSSISCVFGYIASRHPFFLQNILYSVKNNGRQRQNRREIAF</sequence>
<evidence type="ECO:0000313" key="2">
    <source>
        <dbReference type="Proteomes" id="UP000481153"/>
    </source>
</evidence>
<dbReference type="EMBL" id="VJMJ01000277">
    <property type="protein sequence ID" value="KAF0724206.1"/>
    <property type="molecule type" value="Genomic_DNA"/>
</dbReference>
<evidence type="ECO:0000313" key="1">
    <source>
        <dbReference type="EMBL" id="KAF0724206.1"/>
    </source>
</evidence>
<protein>
    <submittedName>
        <fullName evidence="1">Uncharacterized protein</fullName>
    </submittedName>
</protein>
<organism evidence="1 2">
    <name type="scientific">Aphanomyces euteiches</name>
    <dbReference type="NCBI Taxonomy" id="100861"/>
    <lineage>
        <taxon>Eukaryota</taxon>
        <taxon>Sar</taxon>
        <taxon>Stramenopiles</taxon>
        <taxon>Oomycota</taxon>
        <taxon>Saprolegniomycetes</taxon>
        <taxon>Saprolegniales</taxon>
        <taxon>Verrucalvaceae</taxon>
        <taxon>Aphanomyces</taxon>
    </lineage>
</organism>
<reference evidence="1 2" key="1">
    <citation type="submission" date="2019-07" db="EMBL/GenBank/DDBJ databases">
        <title>Genomics analysis of Aphanomyces spp. identifies a new class of oomycete effector associated with host adaptation.</title>
        <authorList>
            <person name="Gaulin E."/>
        </authorList>
    </citation>
    <scope>NUCLEOTIDE SEQUENCE [LARGE SCALE GENOMIC DNA]</scope>
    <source>
        <strain evidence="1 2">ATCC 201684</strain>
    </source>
</reference>
<comment type="caution">
    <text evidence="1">The sequence shown here is derived from an EMBL/GenBank/DDBJ whole genome shotgun (WGS) entry which is preliminary data.</text>
</comment>
<name>A0A6G0WC54_9STRA</name>
<keyword evidence="2" id="KW-1185">Reference proteome</keyword>